<keyword evidence="3" id="KW-1185">Reference proteome</keyword>
<dbReference type="AlphaFoldDB" id="Q4JWK0"/>
<evidence type="ECO:0000256" key="1">
    <source>
        <dbReference type="ARBA" id="ARBA00023118"/>
    </source>
</evidence>
<dbReference type="GeneID" id="92738165"/>
<reference evidence="2 3" key="1">
    <citation type="journal article" date="2005" name="J. Bacteriol.">
        <title>Complete genome sequence and analysis of the multiresistant nosocomial pathogen Corynebacterium jeikeium K411, a lipid-requiring bacterium of the human skin flora.</title>
        <authorList>
            <person name="Tauch A."/>
            <person name="Kaiser O."/>
            <person name="Hain T."/>
            <person name="Goesmann A."/>
            <person name="Weisshaar B."/>
            <person name="Albersmeier A."/>
            <person name="Bekel T."/>
            <person name="Bischoff N."/>
            <person name="Brune I."/>
            <person name="Chakraborty T."/>
            <person name="Kalinowski J."/>
            <person name="Meyer F."/>
            <person name="Rupp O."/>
            <person name="Schneiker S."/>
            <person name="Viehoever P."/>
            <person name="Puehler A."/>
        </authorList>
    </citation>
    <scope>NUCLEOTIDE SEQUENCE [LARGE SCALE GENOMIC DNA]</scope>
    <source>
        <strain evidence="2 3">K411</strain>
    </source>
</reference>
<organism evidence="2 3">
    <name type="scientific">Corynebacterium jeikeium (strain K411)</name>
    <dbReference type="NCBI Taxonomy" id="306537"/>
    <lineage>
        <taxon>Bacteria</taxon>
        <taxon>Bacillati</taxon>
        <taxon>Actinomycetota</taxon>
        <taxon>Actinomycetes</taxon>
        <taxon>Mycobacteriales</taxon>
        <taxon>Corynebacteriaceae</taxon>
        <taxon>Corynebacterium</taxon>
    </lineage>
</organism>
<dbReference type="GO" id="GO:0051607">
    <property type="term" value="P:defense response to virus"/>
    <property type="evidence" value="ECO:0007669"/>
    <property type="project" value="UniProtKB-KW"/>
</dbReference>
<dbReference type="Gene3D" id="3.30.70.2660">
    <property type="match status" value="1"/>
</dbReference>
<dbReference type="NCBIfam" id="TIGR01868">
    <property type="entry name" value="casD_Cas5e"/>
    <property type="match status" value="1"/>
</dbReference>
<dbReference type="RefSeq" id="WP_005296216.1">
    <property type="nucleotide sequence ID" value="NC_007164.1"/>
</dbReference>
<dbReference type="GO" id="GO:0003723">
    <property type="term" value="F:RNA binding"/>
    <property type="evidence" value="ECO:0007669"/>
    <property type="project" value="InterPro"/>
</dbReference>
<evidence type="ECO:0000313" key="3">
    <source>
        <dbReference type="Proteomes" id="UP000000545"/>
    </source>
</evidence>
<dbReference type="PATRIC" id="fig|306537.10.peg.657"/>
<dbReference type="eggNOG" id="ENOG502ZBPB">
    <property type="taxonomic scope" value="Bacteria"/>
</dbReference>
<dbReference type="KEGG" id="cjk:jk0645"/>
<evidence type="ECO:0008006" key="4">
    <source>
        <dbReference type="Google" id="ProtNLM"/>
    </source>
</evidence>
<dbReference type="HOGENOM" id="CLU_084726_1_0_11"/>
<name>Q4JWK0_CORJK</name>
<sequence length="235" mass="26219">MPSTLLLRLSGPMQSWGVSSRFKQRATEQVPTKSGVLGLLAAAQGRRRTDDLQDLAALTFAVRVDQPGSLLRDYQTAQPWQKRPKDNANLVTRYYLEDAVFVAAVESDNDSFIDELASAVQRPRFPLFLGRRSCPAPPNLYLGTFRGSAVDALRATDWQATRAHRKTRAPKLSLPIFRDATQGETGIARRDVPISFSQEHREYGWRDVVQDKTGVPVENDLGSTNDPFMEAVMQA</sequence>
<evidence type="ECO:0000313" key="2">
    <source>
        <dbReference type="EMBL" id="CAI36807.1"/>
    </source>
</evidence>
<dbReference type="InterPro" id="IPR021124">
    <property type="entry name" value="CRISPR-assoc_prot_Cas5"/>
</dbReference>
<gene>
    <name evidence="2" type="ordered locus">jk0645</name>
</gene>
<proteinExistence type="predicted"/>
<dbReference type="Pfam" id="PF09704">
    <property type="entry name" value="Cas_Cas5d"/>
    <property type="match status" value="1"/>
</dbReference>
<dbReference type="EMBL" id="CR931997">
    <property type="protein sequence ID" value="CAI36807.1"/>
    <property type="molecule type" value="Genomic_DNA"/>
</dbReference>
<dbReference type="GO" id="GO:0043571">
    <property type="term" value="P:maintenance of CRISPR repeat elements"/>
    <property type="evidence" value="ECO:0007669"/>
    <property type="project" value="InterPro"/>
</dbReference>
<dbReference type="InterPro" id="IPR010147">
    <property type="entry name" value="CRISPR-assoc_prot_CasD"/>
</dbReference>
<dbReference type="NCBIfam" id="TIGR02593">
    <property type="entry name" value="CRISPR_cas5"/>
    <property type="match status" value="1"/>
</dbReference>
<dbReference type="STRING" id="306537.jk0645"/>
<dbReference type="Proteomes" id="UP000000545">
    <property type="component" value="Chromosome"/>
</dbReference>
<keyword evidence="1" id="KW-0051">Antiviral defense</keyword>
<accession>Q4JWK0</accession>
<protein>
    <recommendedName>
        <fullName evidence="4">Type I-E CRISPR-associated protein Cas5/CasD</fullName>
    </recommendedName>
</protein>
<dbReference type="OrthoDB" id="3189549at2"/>
<dbReference type="CDD" id="cd09645">
    <property type="entry name" value="Cas5_I-E"/>
    <property type="match status" value="1"/>
</dbReference>
<dbReference type="InterPro" id="IPR013422">
    <property type="entry name" value="CRISPR-assoc_prot_Cas5_N"/>
</dbReference>